<protein>
    <submittedName>
        <fullName evidence="2">Uncharacterized protein</fullName>
    </submittedName>
</protein>
<dbReference type="Proteomes" id="UP001595766">
    <property type="component" value="Unassembled WGS sequence"/>
</dbReference>
<keyword evidence="1" id="KW-0732">Signal</keyword>
<accession>A0ABV8EIN6</accession>
<dbReference type="EMBL" id="JBHSAV010000005">
    <property type="protein sequence ID" value="MFC3975506.1"/>
    <property type="molecule type" value="Genomic_DNA"/>
</dbReference>
<sequence>MKQSPLILALLLLLSFKGLSQSDDWNLKGFTEATDIIILDDFSETTELHKSDLIFSKAKGFFSFSPINNINNRAMRKLKTEASMRGGSHIFITNQSIENSVFSKTSMYTARVLKSESLSKAAIEQAVNGKKLIKKMELNYARNGWKAQMKDVYEISNLNANMPIIEKNGKMYISLRNLKNSKNGLSSVNQYEVIAIEDNKILILVDDGKNNEISLFGLMIE</sequence>
<organism evidence="2 3">
    <name type="scientific">Belliella kenyensis</name>
    <dbReference type="NCBI Taxonomy" id="1472724"/>
    <lineage>
        <taxon>Bacteria</taxon>
        <taxon>Pseudomonadati</taxon>
        <taxon>Bacteroidota</taxon>
        <taxon>Cytophagia</taxon>
        <taxon>Cytophagales</taxon>
        <taxon>Cyclobacteriaceae</taxon>
        <taxon>Belliella</taxon>
    </lineage>
</organism>
<feature type="chain" id="PRO_5045180433" evidence="1">
    <location>
        <begin position="21"/>
        <end position="221"/>
    </location>
</feature>
<name>A0ABV8EIN6_9BACT</name>
<gene>
    <name evidence="2" type="ORF">ACFOUP_03865</name>
</gene>
<proteinExistence type="predicted"/>
<evidence type="ECO:0000256" key="1">
    <source>
        <dbReference type="SAM" id="SignalP"/>
    </source>
</evidence>
<evidence type="ECO:0000313" key="2">
    <source>
        <dbReference type="EMBL" id="MFC3975506.1"/>
    </source>
</evidence>
<reference evidence="3" key="1">
    <citation type="journal article" date="2019" name="Int. J. Syst. Evol. Microbiol.">
        <title>The Global Catalogue of Microorganisms (GCM) 10K type strain sequencing project: providing services to taxonomists for standard genome sequencing and annotation.</title>
        <authorList>
            <consortium name="The Broad Institute Genomics Platform"/>
            <consortium name="The Broad Institute Genome Sequencing Center for Infectious Disease"/>
            <person name="Wu L."/>
            <person name="Ma J."/>
        </authorList>
    </citation>
    <scope>NUCLEOTIDE SEQUENCE [LARGE SCALE GENOMIC DNA]</scope>
    <source>
        <strain evidence="3">CECT 8551</strain>
    </source>
</reference>
<comment type="caution">
    <text evidence="2">The sequence shown here is derived from an EMBL/GenBank/DDBJ whole genome shotgun (WGS) entry which is preliminary data.</text>
</comment>
<keyword evidence="3" id="KW-1185">Reference proteome</keyword>
<dbReference type="RefSeq" id="WP_241297482.1">
    <property type="nucleotide sequence ID" value="NZ_JAKZGR010000022.1"/>
</dbReference>
<feature type="signal peptide" evidence="1">
    <location>
        <begin position="1"/>
        <end position="20"/>
    </location>
</feature>
<evidence type="ECO:0000313" key="3">
    <source>
        <dbReference type="Proteomes" id="UP001595766"/>
    </source>
</evidence>